<dbReference type="PhylomeDB" id="A0A1B0G2L5"/>
<dbReference type="GO" id="GO:0005794">
    <property type="term" value="C:Golgi apparatus"/>
    <property type="evidence" value="ECO:0007669"/>
    <property type="project" value="TreeGrafter"/>
</dbReference>
<keyword evidence="1" id="KW-0472">Membrane</keyword>
<dbReference type="EMBL" id="CCAG010014116">
    <property type="status" value="NOT_ANNOTATED_CDS"/>
    <property type="molecule type" value="Genomic_DNA"/>
</dbReference>
<reference evidence="3" key="1">
    <citation type="submission" date="2020-05" db="UniProtKB">
        <authorList>
            <consortium name="EnsemblMetazoa"/>
        </authorList>
    </citation>
    <scope>IDENTIFICATION</scope>
    <source>
        <strain evidence="3">Yale</strain>
    </source>
</reference>
<keyword evidence="4" id="KW-1185">Reference proteome</keyword>
<dbReference type="Pfam" id="PF21174">
    <property type="entry name" value="Glce_b_sandwich"/>
    <property type="match status" value="1"/>
</dbReference>
<evidence type="ECO:0000313" key="4">
    <source>
        <dbReference type="Proteomes" id="UP000092444"/>
    </source>
</evidence>
<keyword evidence="1" id="KW-0812">Transmembrane</keyword>
<dbReference type="PANTHER" id="PTHR13174">
    <property type="entry name" value="D-GLUCURONYL C5-EPIMERASE"/>
    <property type="match status" value="1"/>
</dbReference>
<accession>A0A1B0G2L5</accession>
<dbReference type="PANTHER" id="PTHR13174:SF3">
    <property type="entry name" value="D-GLUCURONYL C5-EPIMERASE"/>
    <property type="match status" value="1"/>
</dbReference>
<dbReference type="InterPro" id="IPR059154">
    <property type="entry name" value="Glce_b_sandwich"/>
</dbReference>
<dbReference type="GO" id="GO:0047464">
    <property type="term" value="F:heparosan-N-sulfate-glucuronate 5-epimerase activity"/>
    <property type="evidence" value="ECO:0007669"/>
    <property type="project" value="InterPro"/>
</dbReference>
<evidence type="ECO:0000313" key="3">
    <source>
        <dbReference type="EnsemblMetazoa" id="GMOY007554-PA"/>
    </source>
</evidence>
<dbReference type="Proteomes" id="UP000092444">
    <property type="component" value="Unassembled WGS sequence"/>
</dbReference>
<dbReference type="AlphaFoldDB" id="A0A1B0G2L5"/>
<dbReference type="GO" id="GO:0015012">
    <property type="term" value="P:heparan sulfate proteoglycan biosynthetic process"/>
    <property type="evidence" value="ECO:0007669"/>
    <property type="project" value="InterPro"/>
</dbReference>
<evidence type="ECO:0000259" key="2">
    <source>
        <dbReference type="Pfam" id="PF21174"/>
    </source>
</evidence>
<keyword evidence="1" id="KW-1133">Transmembrane helix</keyword>
<dbReference type="InterPro" id="IPR039721">
    <property type="entry name" value="C5-epimerase"/>
</dbReference>
<feature type="domain" description="D-glucuronyl C5-epimerase beta-sandwich" evidence="2">
    <location>
        <begin position="245"/>
        <end position="347"/>
    </location>
</feature>
<organism evidence="3 4">
    <name type="scientific">Glossina morsitans morsitans</name>
    <name type="common">Savannah tsetse fly</name>
    <dbReference type="NCBI Taxonomy" id="37546"/>
    <lineage>
        <taxon>Eukaryota</taxon>
        <taxon>Metazoa</taxon>
        <taxon>Ecdysozoa</taxon>
        <taxon>Arthropoda</taxon>
        <taxon>Hexapoda</taxon>
        <taxon>Insecta</taxon>
        <taxon>Pterygota</taxon>
        <taxon>Neoptera</taxon>
        <taxon>Endopterygota</taxon>
        <taxon>Diptera</taxon>
        <taxon>Brachycera</taxon>
        <taxon>Muscomorpha</taxon>
        <taxon>Hippoboscoidea</taxon>
        <taxon>Glossinidae</taxon>
        <taxon>Glossina</taxon>
    </lineage>
</organism>
<protein>
    <recommendedName>
        <fullName evidence="2">D-glucuronyl C5-epimerase beta-sandwich domain-containing protein</fullName>
    </recommendedName>
</protein>
<proteinExistence type="predicted"/>
<feature type="transmembrane region" description="Helical" evidence="1">
    <location>
        <begin position="7"/>
        <end position="25"/>
    </location>
</feature>
<dbReference type="STRING" id="37546.A0A1B0G2L5"/>
<name>A0A1B0G2L5_GLOMM</name>
<sequence length="354" mass="40374">MRLNLKAFLLFLTVIVMVITCAIYMRCVEFTFPQDLVKRWDRRLYVGNADLLHDQLDGSDNVRGGIAANDGFHLQELQDIDLHCKRDGDNHEVHVPFSFLCHCFDNSGTTSSPASPLTAIDAAIVKRKINVPKGKYDARGVFMYFENYNVETRDRVKCISSADGVPTSTQWEKKTFIPHRLPSSLCRIINREYGYVRAYGHNKYAVNNTSAVLGNVDSVQAGCRLLRAKISNLTRIWHPKFNGFNSSVIQYETTIDFDSAIALREINQTLDLVLSADFLLATNSSSLMTTVENRETKHTYPVHYIPVDLLLSVQDENVYYSLSLQALNKRHHLTRDLHIDVQKLFKSNIRRTLV</sequence>
<dbReference type="EnsemblMetazoa" id="GMOY007554-RA">
    <property type="protein sequence ID" value="GMOY007554-PA"/>
    <property type="gene ID" value="GMOY007554"/>
</dbReference>
<evidence type="ECO:0000256" key="1">
    <source>
        <dbReference type="SAM" id="Phobius"/>
    </source>
</evidence>